<reference evidence="2" key="1">
    <citation type="journal article" date="2014" name="Int. J. Syst. Evol. Microbiol.">
        <title>Complete genome sequence of Corynebacterium casei LMG S-19264T (=DSM 44701T), isolated from a smear-ripened cheese.</title>
        <authorList>
            <consortium name="US DOE Joint Genome Institute (JGI-PGF)"/>
            <person name="Walter F."/>
            <person name="Albersmeier A."/>
            <person name="Kalinowski J."/>
            <person name="Ruckert C."/>
        </authorList>
    </citation>
    <scope>NUCLEOTIDE SEQUENCE</scope>
    <source>
        <strain evidence="2">JCM 31311</strain>
    </source>
</reference>
<dbReference type="Proteomes" id="UP000603865">
    <property type="component" value="Unassembled WGS sequence"/>
</dbReference>
<dbReference type="SUPFAM" id="SSF48295">
    <property type="entry name" value="TrpR-like"/>
    <property type="match status" value="1"/>
</dbReference>
<reference evidence="2" key="2">
    <citation type="submission" date="2020-09" db="EMBL/GenBank/DDBJ databases">
        <authorList>
            <person name="Sun Q."/>
            <person name="Ohkuma M."/>
        </authorList>
    </citation>
    <scope>NUCLEOTIDE SEQUENCE</scope>
    <source>
        <strain evidence="2">JCM 31311</strain>
    </source>
</reference>
<keyword evidence="3" id="KW-1185">Reference proteome</keyword>
<accession>A0A918FD46</accession>
<dbReference type="EMBL" id="BMQL01000054">
    <property type="protein sequence ID" value="GGR32052.1"/>
    <property type="molecule type" value="Genomic_DNA"/>
</dbReference>
<dbReference type="InterPro" id="IPR036388">
    <property type="entry name" value="WH-like_DNA-bd_sf"/>
</dbReference>
<dbReference type="Gene3D" id="1.10.10.10">
    <property type="entry name" value="Winged helix-like DNA-binding domain superfamily/Winged helix DNA-binding domain"/>
    <property type="match status" value="1"/>
</dbReference>
<comment type="caution">
    <text evidence="2">The sequence shown here is derived from an EMBL/GenBank/DDBJ whole genome shotgun (WGS) entry which is preliminary data.</text>
</comment>
<sequence length="102" mass="11592">MSKLEITMGKQRKVWSTDVQEAIVLSVLRGELGVADAARQHGVNESLIHTWKTQFLEAGRARLAGDRQNEGATTLERENDRLKRIVAEKELELDLARNVRRL</sequence>
<protein>
    <recommendedName>
        <fullName evidence="4">Transposase</fullName>
    </recommendedName>
</protein>
<dbReference type="InterPro" id="IPR010921">
    <property type="entry name" value="Trp_repressor/repl_initiator"/>
</dbReference>
<dbReference type="AlphaFoldDB" id="A0A918FD46"/>
<evidence type="ECO:0000256" key="1">
    <source>
        <dbReference type="SAM" id="Coils"/>
    </source>
</evidence>
<name>A0A918FD46_9DEIO</name>
<dbReference type="GO" id="GO:0043565">
    <property type="term" value="F:sequence-specific DNA binding"/>
    <property type="evidence" value="ECO:0007669"/>
    <property type="project" value="InterPro"/>
</dbReference>
<evidence type="ECO:0000313" key="3">
    <source>
        <dbReference type="Proteomes" id="UP000603865"/>
    </source>
</evidence>
<organism evidence="2 3">
    <name type="scientific">Deinococcus ruber</name>
    <dbReference type="NCBI Taxonomy" id="1848197"/>
    <lineage>
        <taxon>Bacteria</taxon>
        <taxon>Thermotogati</taxon>
        <taxon>Deinococcota</taxon>
        <taxon>Deinococci</taxon>
        <taxon>Deinococcales</taxon>
        <taxon>Deinococcaceae</taxon>
        <taxon>Deinococcus</taxon>
    </lineage>
</organism>
<dbReference type="InterPro" id="IPR002514">
    <property type="entry name" value="Transposase_8"/>
</dbReference>
<dbReference type="Pfam" id="PF01527">
    <property type="entry name" value="HTH_Tnp_1"/>
    <property type="match status" value="1"/>
</dbReference>
<dbReference type="GO" id="GO:0004803">
    <property type="term" value="F:transposase activity"/>
    <property type="evidence" value="ECO:0007669"/>
    <property type="project" value="InterPro"/>
</dbReference>
<dbReference type="GO" id="GO:0006313">
    <property type="term" value="P:DNA transposition"/>
    <property type="evidence" value="ECO:0007669"/>
    <property type="project" value="InterPro"/>
</dbReference>
<gene>
    <name evidence="2" type="ORF">GCM10008957_48330</name>
</gene>
<feature type="coiled-coil region" evidence="1">
    <location>
        <begin position="72"/>
        <end position="99"/>
    </location>
</feature>
<evidence type="ECO:0000313" key="2">
    <source>
        <dbReference type="EMBL" id="GGR32052.1"/>
    </source>
</evidence>
<evidence type="ECO:0008006" key="4">
    <source>
        <dbReference type="Google" id="ProtNLM"/>
    </source>
</evidence>
<proteinExistence type="predicted"/>
<keyword evidence="1" id="KW-0175">Coiled coil</keyword>